<name>A0A502GFM6_9BACT</name>
<dbReference type="Gene3D" id="3.40.1170.60">
    <property type="match status" value="1"/>
</dbReference>
<evidence type="ECO:0000256" key="5">
    <source>
        <dbReference type="ARBA" id="ARBA00023236"/>
    </source>
</evidence>
<evidence type="ECO:0000256" key="1">
    <source>
        <dbReference type="ARBA" id="ARBA00010945"/>
    </source>
</evidence>
<dbReference type="OrthoDB" id="9808813at2"/>
<dbReference type="GO" id="GO:0005829">
    <property type="term" value="C:cytosol"/>
    <property type="evidence" value="ECO:0007669"/>
    <property type="project" value="TreeGrafter"/>
</dbReference>
<dbReference type="InterPro" id="IPR036775">
    <property type="entry name" value="DNA_pol_Y-fam_lit_finger_sf"/>
</dbReference>
<dbReference type="InterPro" id="IPR025188">
    <property type="entry name" value="DUF4113"/>
</dbReference>
<sequence length="458" mass="49797">MFGLVDANNFYVSCERVFQPRYEKRAVVVLSNNDGNVVSRSAEVKALGIPMGAPYFEVKELLKAHNAAVFSSNYALYGSMSARVMYCLAQRVPALEIYSIDEAFLDLHGLEQHLTPYLGRLDELAQTLRADVKRRTGIPTCVGVAPTKTLAKLANRLAKKLPELDGVLYLDTTERQAWALRQVAVGDVWGIGRQYAAKLTAAGIDSASDLARVSEAWARKHLGGVVGARLVQELQGQPCTGLHPSEDGTLDRQSISCSRTFGRPLTEYSNVLAAVATFLSRAAEKLRAQEDLAHVLTVYISKNRFDPHVLPPYSRSATLTLPSGPTNDTTVLLSYASSLLRRLWETGTSYHKAGVVLDGLEAPGNGQQLTLFSPSPTPAQRENKGEKEIATTSRPALMASLDALNQRFGRGTVRLATTLSAPTNSGSAGSPSRPAWEGKAQWRSPAFTTRLEDLLLVN</sequence>
<dbReference type="RefSeq" id="WP_140469303.1">
    <property type="nucleotide sequence ID" value="NZ_RCYZ01000011.1"/>
</dbReference>
<dbReference type="Proteomes" id="UP000317646">
    <property type="component" value="Unassembled WGS sequence"/>
</dbReference>
<accession>A0A502GFM6</accession>
<dbReference type="GO" id="GO:0009432">
    <property type="term" value="P:SOS response"/>
    <property type="evidence" value="ECO:0007669"/>
    <property type="project" value="UniProtKB-KW"/>
</dbReference>
<evidence type="ECO:0000313" key="9">
    <source>
        <dbReference type="Proteomes" id="UP000317646"/>
    </source>
</evidence>
<reference evidence="8 9" key="1">
    <citation type="journal article" date="2019" name="Environ. Microbiol.">
        <title>Species interactions and distinct microbial communities in high Arctic permafrost affected cryosols are associated with the CH4 and CO2 gas fluxes.</title>
        <authorList>
            <person name="Altshuler I."/>
            <person name="Hamel J."/>
            <person name="Turney S."/>
            <person name="Magnuson E."/>
            <person name="Levesque R."/>
            <person name="Greer C."/>
            <person name="Whyte L.G."/>
        </authorList>
    </citation>
    <scope>NUCLEOTIDE SEQUENCE [LARGE SCALE GENOMIC DNA]</scope>
    <source>
        <strain evidence="8 9">S9.2P</strain>
    </source>
</reference>
<evidence type="ECO:0000256" key="4">
    <source>
        <dbReference type="ARBA" id="ARBA00023204"/>
    </source>
</evidence>
<dbReference type="InterPro" id="IPR017961">
    <property type="entry name" value="DNA_pol_Y-fam_little_finger"/>
</dbReference>
<evidence type="ECO:0000256" key="2">
    <source>
        <dbReference type="ARBA" id="ARBA00022763"/>
    </source>
</evidence>
<dbReference type="InterPro" id="IPR050116">
    <property type="entry name" value="DNA_polymerase-Y"/>
</dbReference>
<keyword evidence="2" id="KW-0227">DNA damage</keyword>
<dbReference type="SUPFAM" id="SSF100879">
    <property type="entry name" value="Lesion bypass DNA polymerase (Y-family), little finger domain"/>
    <property type="match status" value="1"/>
</dbReference>
<dbReference type="InterPro" id="IPR001126">
    <property type="entry name" value="UmuC"/>
</dbReference>
<dbReference type="CDD" id="cd01700">
    <property type="entry name" value="PolY_Pol_V_umuC"/>
    <property type="match status" value="1"/>
</dbReference>
<dbReference type="AlphaFoldDB" id="A0A502GFM6"/>
<dbReference type="Gene3D" id="3.30.70.270">
    <property type="match status" value="1"/>
</dbReference>
<comment type="similarity">
    <text evidence="1">Belongs to the DNA polymerase type-Y family.</text>
</comment>
<dbReference type="SUPFAM" id="SSF56672">
    <property type="entry name" value="DNA/RNA polymerases"/>
    <property type="match status" value="1"/>
</dbReference>
<dbReference type="GO" id="GO:0042276">
    <property type="term" value="P:error-prone translesion synthesis"/>
    <property type="evidence" value="ECO:0007669"/>
    <property type="project" value="TreeGrafter"/>
</dbReference>
<proteinExistence type="inferred from homology"/>
<dbReference type="GO" id="GO:0006281">
    <property type="term" value="P:DNA repair"/>
    <property type="evidence" value="ECO:0007669"/>
    <property type="project" value="UniProtKB-KW"/>
</dbReference>
<dbReference type="GO" id="GO:0003684">
    <property type="term" value="F:damaged DNA binding"/>
    <property type="evidence" value="ECO:0007669"/>
    <property type="project" value="InterPro"/>
</dbReference>
<evidence type="ECO:0000256" key="3">
    <source>
        <dbReference type="ARBA" id="ARBA00023199"/>
    </source>
</evidence>
<dbReference type="Pfam" id="PF11799">
    <property type="entry name" value="IMS_C"/>
    <property type="match status" value="1"/>
</dbReference>
<evidence type="ECO:0000259" key="7">
    <source>
        <dbReference type="PROSITE" id="PS50173"/>
    </source>
</evidence>
<dbReference type="InterPro" id="IPR043502">
    <property type="entry name" value="DNA/RNA_pol_sf"/>
</dbReference>
<keyword evidence="4" id="KW-0234">DNA repair</keyword>
<dbReference type="EMBL" id="RCYZ01000011">
    <property type="protein sequence ID" value="TPG60929.1"/>
    <property type="molecule type" value="Genomic_DNA"/>
</dbReference>
<feature type="region of interest" description="Disordered" evidence="6">
    <location>
        <begin position="419"/>
        <end position="441"/>
    </location>
</feature>
<dbReference type="Gene3D" id="1.10.150.20">
    <property type="entry name" value="5' to 3' exonuclease, C-terminal subdomain"/>
    <property type="match status" value="1"/>
</dbReference>
<evidence type="ECO:0000256" key="6">
    <source>
        <dbReference type="SAM" id="MobiDB-lite"/>
    </source>
</evidence>
<feature type="compositionally biased region" description="Polar residues" evidence="6">
    <location>
        <begin position="419"/>
        <end position="430"/>
    </location>
</feature>
<keyword evidence="3" id="KW-0741">SOS mutagenesis</keyword>
<dbReference type="Pfam" id="PF00817">
    <property type="entry name" value="IMS"/>
    <property type="match status" value="1"/>
</dbReference>
<protein>
    <submittedName>
        <fullName evidence="8">Y-family DNA polymerase</fullName>
    </submittedName>
</protein>
<keyword evidence="9" id="KW-1185">Reference proteome</keyword>
<dbReference type="GO" id="GO:0003887">
    <property type="term" value="F:DNA-directed DNA polymerase activity"/>
    <property type="evidence" value="ECO:0007669"/>
    <property type="project" value="TreeGrafter"/>
</dbReference>
<dbReference type="Pfam" id="PF13438">
    <property type="entry name" value="DUF4113"/>
    <property type="match status" value="1"/>
</dbReference>
<dbReference type="Gene3D" id="3.30.1490.100">
    <property type="entry name" value="DNA polymerase, Y-family, little finger domain"/>
    <property type="match status" value="1"/>
</dbReference>
<organism evidence="8 9">
    <name type="scientific">Hymenobacter nivis</name>
    <dbReference type="NCBI Taxonomy" id="1850093"/>
    <lineage>
        <taxon>Bacteria</taxon>
        <taxon>Pseudomonadati</taxon>
        <taxon>Bacteroidota</taxon>
        <taxon>Cytophagia</taxon>
        <taxon>Cytophagales</taxon>
        <taxon>Hymenobacteraceae</taxon>
        <taxon>Hymenobacter</taxon>
    </lineage>
</organism>
<dbReference type="PANTHER" id="PTHR11076">
    <property type="entry name" value="DNA REPAIR POLYMERASE UMUC / TRANSFERASE FAMILY MEMBER"/>
    <property type="match status" value="1"/>
</dbReference>
<feature type="domain" description="UmuC" evidence="7">
    <location>
        <begin position="2"/>
        <end position="192"/>
    </location>
</feature>
<dbReference type="InterPro" id="IPR043128">
    <property type="entry name" value="Rev_trsase/Diguanyl_cyclase"/>
</dbReference>
<dbReference type="PROSITE" id="PS50173">
    <property type="entry name" value="UMUC"/>
    <property type="match status" value="1"/>
</dbReference>
<comment type="caution">
    <text evidence="8">The sequence shown here is derived from an EMBL/GenBank/DDBJ whole genome shotgun (WGS) entry which is preliminary data.</text>
</comment>
<gene>
    <name evidence="8" type="ORF">EAH73_20395</name>
</gene>
<dbReference type="PANTHER" id="PTHR11076:SF34">
    <property type="entry name" value="PROTEIN UMUC"/>
    <property type="match status" value="1"/>
</dbReference>
<keyword evidence="5" id="KW-0742">SOS response</keyword>
<evidence type="ECO:0000313" key="8">
    <source>
        <dbReference type="EMBL" id="TPG60929.1"/>
    </source>
</evidence>